<dbReference type="PROSITE" id="PS00028">
    <property type="entry name" value="ZINC_FINGER_C2H2_1"/>
    <property type="match status" value="1"/>
</dbReference>
<accession>A0AAE1GWF0</accession>
<keyword evidence="1" id="KW-0479">Metal-binding</keyword>
<keyword evidence="5" id="KW-1185">Reference proteome</keyword>
<feature type="domain" description="C2H2-type" evidence="3">
    <location>
        <begin position="1234"/>
        <end position="1257"/>
    </location>
</feature>
<evidence type="ECO:0000313" key="4">
    <source>
        <dbReference type="EMBL" id="KAK3910021.1"/>
    </source>
</evidence>
<dbReference type="PANTHER" id="PTHR47018">
    <property type="entry name" value="CXC DOMAIN-CONTAINING PROTEIN-RELATED"/>
    <property type="match status" value="1"/>
</dbReference>
<organism evidence="4 5">
    <name type="scientific">Frankliniella fusca</name>
    <dbReference type="NCBI Taxonomy" id="407009"/>
    <lineage>
        <taxon>Eukaryota</taxon>
        <taxon>Metazoa</taxon>
        <taxon>Ecdysozoa</taxon>
        <taxon>Arthropoda</taxon>
        <taxon>Hexapoda</taxon>
        <taxon>Insecta</taxon>
        <taxon>Pterygota</taxon>
        <taxon>Neoptera</taxon>
        <taxon>Paraneoptera</taxon>
        <taxon>Thysanoptera</taxon>
        <taxon>Terebrantia</taxon>
        <taxon>Thripoidea</taxon>
        <taxon>Thripidae</taxon>
        <taxon>Frankliniella</taxon>
    </lineage>
</organism>
<proteinExistence type="predicted"/>
<reference evidence="4" key="1">
    <citation type="submission" date="2021-07" db="EMBL/GenBank/DDBJ databases">
        <authorList>
            <person name="Catto M.A."/>
            <person name="Jacobson A."/>
            <person name="Kennedy G."/>
            <person name="Labadie P."/>
            <person name="Hunt B.G."/>
            <person name="Srinivasan R."/>
        </authorList>
    </citation>
    <scope>NUCLEOTIDE SEQUENCE</scope>
    <source>
        <strain evidence="4">PL_HMW_Pooled</strain>
        <tissue evidence="4">Head</tissue>
    </source>
</reference>
<dbReference type="EMBL" id="JAHWGI010000137">
    <property type="protein sequence ID" value="KAK3910021.1"/>
    <property type="molecule type" value="Genomic_DNA"/>
</dbReference>
<dbReference type="SMART" id="SM00355">
    <property type="entry name" value="ZnF_C2H2"/>
    <property type="match status" value="1"/>
</dbReference>
<dbReference type="Proteomes" id="UP001219518">
    <property type="component" value="Unassembled WGS sequence"/>
</dbReference>
<protein>
    <submittedName>
        <fullName evidence="4">Microtubule-associated protein VP7</fullName>
    </submittedName>
</protein>
<sequence>MGAQFKLVDLNISLELPRKSVLPLDWQKCFNCQTKINGEELVNPQNIKRLSTEDAYSSLAKNLEGFANFHKLPEDVNLKVLQGDFLKLEESLRKNGAVYHKKCSLKFNSTKLDRIKCQKRSPDQENIVPPSPAKTRKSLNLSPYEKDTCLFCGLGNSRVWPLSKIQEHGSKAIQKCAVILRDSKILTMCERGLREMMYHKKCYSNYLNRIRSQQKENSTESCAQSQAHGVVLARLISHMHEVRIDSPVSQPPAFKMSQLARIYGAEMEELGVSCDVHSTRLRERLLQECPELESTGKCGQDILIACRRDIDWTIRDSCRRDYDDEGCFLSRSADIIRKDLFSDSQKGHREPPISLKYLCKMILQGPALRSEEQTEEDFDQIVNSMADLMAYHAVKKVQGNGKFRRHNSRQDTPTPVYVATKLYGETRKKDLVEIYHSIGLSISYDRLQIFLDEAAEKTSLRYMTQGVVCPEPIGRKRFVTAAADNLDHNPSSTTARSAYHGTAISIMQHPIPDISGEVNDTVSPEGMPVAVTRRGAKFALPLNYENVKESYLDPRGGKCPAIAPCARNDSVMPFALEKGWLEACRSAEHCTTWSDFHSESDKRKPEGKEFSTQVSVLPLFHEKAPTMSMMEHAMKVVQAAVKYLNPGQIPVMTVDQPLYALCKSAQWQVNDLDEQSFFVMFGAMHIELAALRVLGQWLNESGWVDALLESGVATEGRAKSMIHVSHLARTRYAHEVTAAALYRLQVSAFEQGVGDIDDPMTFDQWRQKRRGESLQFLYWDIAMELELTVLLVVKSLRCADFDLYVAALRRLVPWFFSLNHTHYSRWLSVHIPDLENLEVAHPALYQEFRQGKFVARLSERIFSGLALDQCHEQQNARLKGDGGMIGLIALKKWMLATPELVKLNSSFEENLDRKRSSNHKHHRSTASAKQTFLKDVSAMESVIHKMSNPFLDEGKDLFNISSHKVCAPEVGTFVTEVEEIGVAQYAKFCEERLQSNAVGVHDKIKENKIYLFNTAQRQVPKMKEQIKSLKEDNSLWSRLYVATSGSRPSELDEFFSHENTLHPPSLSLPDGSLRTTDKSELVKSLVELTKVVVSSECPAVDAKILDGAAMVNMVRPEVSVTFDDYVHKQFFKFLENESKTVKRVDIVWDRYYKDSLKGMTREKRGEGCRLKVSLTTKAVSMSDDMFDDLLGEQAIDNPSSNSDGTPLEFSGVDGPTHQPPHRGVQDVVKTAEGFVCPICSKTLKTKSTFTRHYFLHTINDYNARKPFEDEIKTELMSIFSGVLDDIRKEPAVGVMDHEKISFVQALIPAIQTPKCVEVVHELSKPLIDSVLTRTKVVPSGQLEQALQKVQHILSDPSFVQNIWGKLLLCVPDEENRPSKEVGHRLVWRICTAMLNRFQEIVFQKMIKHHQTAVSTFTMSEEDKLAFKDHVGSLLRSIFRVGAKSSNSVWHERCQVLRLRFVCGDVQHENFDDRNLWKSGSVVLSDACLNLFYGLERLIQSNKDKACSADFIFNSLTNIENHLILNDMRHLSRGFLSEDSALSFLQDIIKSYCATSCELEARRIVSQRKNAATVSLRTNLKRNPKQKPTSDASTVQAQAQSANIAVAIEGQEPAGDIAGPSTSCGRKGQSGNVGAAVKGQVKMVTPPAGEVRRSQKQKGQSDTQKEVVQSGPSTRRQKKSGK</sequence>
<feature type="region of interest" description="Disordered" evidence="2">
    <location>
        <begin position="1612"/>
        <end position="1681"/>
    </location>
</feature>
<comment type="caution">
    <text evidence="4">The sequence shown here is derived from an EMBL/GenBank/DDBJ whole genome shotgun (WGS) entry which is preliminary data.</text>
</comment>
<dbReference type="GO" id="GO:0008270">
    <property type="term" value="F:zinc ion binding"/>
    <property type="evidence" value="ECO:0007669"/>
    <property type="project" value="UniProtKB-KW"/>
</dbReference>
<feature type="compositionally biased region" description="Polar residues" evidence="2">
    <location>
        <begin position="1585"/>
        <end position="1597"/>
    </location>
</feature>
<keyword evidence="1" id="KW-0862">Zinc</keyword>
<feature type="compositionally biased region" description="Polar residues" evidence="2">
    <location>
        <begin position="1656"/>
        <end position="1673"/>
    </location>
</feature>
<name>A0AAE1GWF0_9NEOP</name>
<reference evidence="4" key="2">
    <citation type="journal article" date="2023" name="BMC Genomics">
        <title>Pest status, molecular evolution, and epigenetic factors derived from the genome assembly of Frankliniella fusca, a thysanopteran phytovirus vector.</title>
        <authorList>
            <person name="Catto M.A."/>
            <person name="Labadie P.E."/>
            <person name="Jacobson A.L."/>
            <person name="Kennedy G.G."/>
            <person name="Srinivasan R."/>
            <person name="Hunt B.G."/>
        </authorList>
    </citation>
    <scope>NUCLEOTIDE SEQUENCE</scope>
    <source>
        <strain evidence="4">PL_HMW_Pooled</strain>
    </source>
</reference>
<gene>
    <name evidence="4" type="ORF">KUF71_020030</name>
</gene>
<feature type="compositionally biased region" description="Polar residues" evidence="2">
    <location>
        <begin position="1619"/>
        <end position="1631"/>
    </location>
</feature>
<keyword evidence="1" id="KW-0863">Zinc-finger</keyword>
<evidence type="ECO:0000313" key="5">
    <source>
        <dbReference type="Proteomes" id="UP001219518"/>
    </source>
</evidence>
<evidence type="ECO:0000256" key="2">
    <source>
        <dbReference type="SAM" id="MobiDB-lite"/>
    </source>
</evidence>
<dbReference type="PROSITE" id="PS50157">
    <property type="entry name" value="ZINC_FINGER_C2H2_2"/>
    <property type="match status" value="1"/>
</dbReference>
<dbReference type="InterPro" id="IPR013087">
    <property type="entry name" value="Znf_C2H2_type"/>
</dbReference>
<evidence type="ECO:0000256" key="1">
    <source>
        <dbReference type="PROSITE-ProRule" id="PRU00042"/>
    </source>
</evidence>
<feature type="region of interest" description="Disordered" evidence="2">
    <location>
        <begin position="1576"/>
        <end position="1597"/>
    </location>
</feature>
<evidence type="ECO:0000259" key="3">
    <source>
        <dbReference type="PROSITE" id="PS50157"/>
    </source>
</evidence>